<name>A0A7Y9LP95_9BURK</name>
<dbReference type="PANTHER" id="PTHR41534">
    <property type="entry name" value="BLR3401 PROTEIN"/>
    <property type="match status" value="1"/>
</dbReference>
<comment type="similarity">
    <text evidence="1">Belongs to the bacterial ring-hydroxylating dioxygenase beta subunit family.</text>
</comment>
<keyword evidence="3" id="KW-0223">Dioxygenase</keyword>
<dbReference type="InterPro" id="IPR000391">
    <property type="entry name" value="Rng_hydr_dOase-bsu"/>
</dbReference>
<dbReference type="RefSeq" id="WP_179587912.1">
    <property type="nucleotide sequence ID" value="NZ_JACBYR010000001.1"/>
</dbReference>
<proteinExistence type="inferred from homology"/>
<keyword evidence="2" id="KW-0560">Oxidoreductase</keyword>
<dbReference type="CDD" id="cd00667">
    <property type="entry name" value="ring_hydroxylating_dioxygenases_beta"/>
    <property type="match status" value="1"/>
</dbReference>
<accession>A0A7Y9LP95</accession>
<dbReference type="AlphaFoldDB" id="A0A7Y9LP95"/>
<evidence type="ECO:0000313" key="3">
    <source>
        <dbReference type="EMBL" id="NYE84193.1"/>
    </source>
</evidence>
<comment type="caution">
    <text evidence="3">The sequence shown here is derived from an EMBL/GenBank/DDBJ whole genome shotgun (WGS) entry which is preliminary data.</text>
</comment>
<dbReference type="Gene3D" id="3.10.450.50">
    <property type="match status" value="1"/>
</dbReference>
<dbReference type="Pfam" id="PF00866">
    <property type="entry name" value="Ring_hydroxyl_B"/>
    <property type="match status" value="1"/>
</dbReference>
<gene>
    <name evidence="3" type="ORF">FHW18_003464</name>
</gene>
<dbReference type="GO" id="GO:0051213">
    <property type="term" value="F:dioxygenase activity"/>
    <property type="evidence" value="ECO:0007669"/>
    <property type="project" value="UniProtKB-KW"/>
</dbReference>
<dbReference type="Proteomes" id="UP000542125">
    <property type="component" value="Unassembled WGS sequence"/>
</dbReference>
<protein>
    <submittedName>
        <fullName evidence="3">3-phenylpropionate/cinnamic acid dioxygenase small subunit</fullName>
    </submittedName>
</protein>
<dbReference type="GO" id="GO:0019380">
    <property type="term" value="P:3-phenylpropionate catabolic process"/>
    <property type="evidence" value="ECO:0007669"/>
    <property type="project" value="TreeGrafter"/>
</dbReference>
<evidence type="ECO:0000256" key="1">
    <source>
        <dbReference type="ARBA" id="ARBA00009570"/>
    </source>
</evidence>
<dbReference type="SUPFAM" id="SSF54427">
    <property type="entry name" value="NTF2-like"/>
    <property type="match status" value="1"/>
</dbReference>
<keyword evidence="4" id="KW-1185">Reference proteome</keyword>
<dbReference type="PANTHER" id="PTHR41534:SF1">
    <property type="entry name" value="BLR3401 PROTEIN"/>
    <property type="match status" value="1"/>
</dbReference>
<reference evidence="3 4" key="1">
    <citation type="submission" date="2020-07" db="EMBL/GenBank/DDBJ databases">
        <title>Genomic Encyclopedia of Type Strains, Phase IV (KMG-V): Genome sequencing to study the core and pangenomes of soil and plant-associated prokaryotes.</title>
        <authorList>
            <person name="Whitman W."/>
        </authorList>
    </citation>
    <scope>NUCLEOTIDE SEQUENCE [LARGE SCALE GENOMIC DNA]</scope>
    <source>
        <strain evidence="3 4">SAS40</strain>
    </source>
</reference>
<dbReference type="EMBL" id="JACBYR010000001">
    <property type="protein sequence ID" value="NYE84193.1"/>
    <property type="molecule type" value="Genomic_DNA"/>
</dbReference>
<sequence>MPTTQLSPDAAAAFVYAEALCLDEQRWQDWLALYADDAVYWIPSWKDDHVTTEDPATEVSFMHAAGRGRLEERVKRASGTKSVASMPLPRTLHCISNVIVSPVADTADAAIADTTATGTTAGTASGPARWRVQSNCVTQIYDLRNDGLKVMACRYDHLLTEVDGALRIARKKIVLINDNVPTVLDFYCV</sequence>
<organism evidence="3 4">
    <name type="scientific">Pigmentiphaga litoralis</name>
    <dbReference type="NCBI Taxonomy" id="516702"/>
    <lineage>
        <taxon>Bacteria</taxon>
        <taxon>Pseudomonadati</taxon>
        <taxon>Pseudomonadota</taxon>
        <taxon>Betaproteobacteria</taxon>
        <taxon>Burkholderiales</taxon>
        <taxon>Alcaligenaceae</taxon>
        <taxon>Pigmentiphaga</taxon>
    </lineage>
</organism>
<evidence type="ECO:0000313" key="4">
    <source>
        <dbReference type="Proteomes" id="UP000542125"/>
    </source>
</evidence>
<evidence type="ECO:0000256" key="2">
    <source>
        <dbReference type="ARBA" id="ARBA00023002"/>
    </source>
</evidence>
<dbReference type="InterPro" id="IPR032710">
    <property type="entry name" value="NTF2-like_dom_sf"/>
</dbReference>